<name>A0A9W7Y9B2_9FUNG</name>
<keyword evidence="4" id="KW-0436">Ligase</keyword>
<evidence type="ECO:0000313" key="4">
    <source>
        <dbReference type="EMBL" id="KAJ1732840.1"/>
    </source>
</evidence>
<dbReference type="SUPFAM" id="SSF55681">
    <property type="entry name" value="Class II aaRS and biotin synthetases"/>
    <property type="match status" value="1"/>
</dbReference>
<dbReference type="InterPro" id="IPR045864">
    <property type="entry name" value="aa-tRNA-synth_II/BPL/LPL"/>
</dbReference>
<evidence type="ECO:0000256" key="1">
    <source>
        <dbReference type="ARBA" id="ARBA00011209"/>
    </source>
</evidence>
<comment type="caution">
    <text evidence="4">The sequence shown here is derived from an EMBL/GenBank/DDBJ whole genome shotgun (WGS) entry which is preliminary data.</text>
</comment>
<dbReference type="PANTHER" id="PTHR10947">
    <property type="entry name" value="PHENYLALANYL-TRNA SYNTHETASE BETA CHAIN AND LEUCINE-RICH REPEAT-CONTAINING PROTEIN 47"/>
    <property type="match status" value="1"/>
</dbReference>
<feature type="domain" description="Phenylalanyl tRNA synthetase beta chain core" evidence="3">
    <location>
        <begin position="4"/>
        <end position="206"/>
    </location>
</feature>
<dbReference type="PANTHER" id="PTHR10947:SF0">
    <property type="entry name" value="PHENYLALANINE--TRNA LIGASE BETA SUBUNIT"/>
    <property type="match status" value="1"/>
</dbReference>
<organism evidence="4 5">
    <name type="scientific">Coemansia biformis</name>
    <dbReference type="NCBI Taxonomy" id="1286918"/>
    <lineage>
        <taxon>Eukaryota</taxon>
        <taxon>Fungi</taxon>
        <taxon>Fungi incertae sedis</taxon>
        <taxon>Zoopagomycota</taxon>
        <taxon>Kickxellomycotina</taxon>
        <taxon>Kickxellomycetes</taxon>
        <taxon>Kickxellales</taxon>
        <taxon>Kickxellaceae</taxon>
        <taxon>Coemansia</taxon>
    </lineage>
</organism>
<protein>
    <submittedName>
        <fullName evidence="4">Phenylalanine--tRNA ligase subunit beta</fullName>
        <ecNumber evidence="4">6.1.1.20</ecNumber>
    </submittedName>
</protein>
<comment type="subunit">
    <text evidence="1">Tetramer of two alpha and two beta subunits.</text>
</comment>
<feature type="non-terminal residue" evidence="4">
    <location>
        <position position="1"/>
    </location>
</feature>
<dbReference type="InterPro" id="IPR045060">
    <property type="entry name" value="Phe-tRNA-ligase_IIc_bsu"/>
</dbReference>
<dbReference type="Pfam" id="PF17759">
    <property type="entry name" value="tRNA_synthFbeta"/>
    <property type="match status" value="1"/>
</dbReference>
<comment type="catalytic activity">
    <reaction evidence="2">
        <text>tRNA(Phe) + L-phenylalanine + ATP = L-phenylalanyl-tRNA(Phe) + AMP + diphosphate + H(+)</text>
        <dbReference type="Rhea" id="RHEA:19413"/>
        <dbReference type="Rhea" id="RHEA-COMP:9668"/>
        <dbReference type="Rhea" id="RHEA-COMP:9699"/>
        <dbReference type="ChEBI" id="CHEBI:15378"/>
        <dbReference type="ChEBI" id="CHEBI:30616"/>
        <dbReference type="ChEBI" id="CHEBI:33019"/>
        <dbReference type="ChEBI" id="CHEBI:58095"/>
        <dbReference type="ChEBI" id="CHEBI:78442"/>
        <dbReference type="ChEBI" id="CHEBI:78531"/>
        <dbReference type="ChEBI" id="CHEBI:456215"/>
        <dbReference type="EC" id="6.1.1.20"/>
    </reaction>
</comment>
<reference evidence="4" key="1">
    <citation type="submission" date="2022-07" db="EMBL/GenBank/DDBJ databases">
        <title>Phylogenomic reconstructions and comparative analyses of Kickxellomycotina fungi.</title>
        <authorList>
            <person name="Reynolds N.K."/>
            <person name="Stajich J.E."/>
            <person name="Barry K."/>
            <person name="Grigoriev I.V."/>
            <person name="Crous P."/>
            <person name="Smith M.E."/>
        </authorList>
    </citation>
    <scope>NUCLEOTIDE SEQUENCE</scope>
    <source>
        <strain evidence="4">BCRC 34381</strain>
    </source>
</reference>
<dbReference type="OrthoDB" id="1698572at2759"/>
<dbReference type="AlphaFoldDB" id="A0A9W7Y9B2"/>
<dbReference type="GO" id="GO:0009328">
    <property type="term" value="C:phenylalanine-tRNA ligase complex"/>
    <property type="evidence" value="ECO:0007669"/>
    <property type="project" value="TreeGrafter"/>
</dbReference>
<dbReference type="FunFam" id="3.30.930.10:FF:000059">
    <property type="entry name" value="phenylalanine--tRNA ligase beta subunit"/>
    <property type="match status" value="1"/>
</dbReference>
<gene>
    <name evidence="4" type="primary">FRS1_1</name>
    <name evidence="4" type="ORF">LPJ61_001865</name>
</gene>
<evidence type="ECO:0000259" key="3">
    <source>
        <dbReference type="Pfam" id="PF17759"/>
    </source>
</evidence>
<dbReference type="GO" id="GO:0006432">
    <property type="term" value="P:phenylalanyl-tRNA aminoacylation"/>
    <property type="evidence" value="ECO:0007669"/>
    <property type="project" value="InterPro"/>
</dbReference>
<dbReference type="EMBL" id="JANBOI010000191">
    <property type="protein sequence ID" value="KAJ1732840.1"/>
    <property type="molecule type" value="Genomic_DNA"/>
</dbReference>
<dbReference type="InterPro" id="IPR041616">
    <property type="entry name" value="PheRS_beta_core"/>
</dbReference>
<dbReference type="Gene3D" id="3.30.930.10">
    <property type="entry name" value="Bira Bifunctional Protein, Domain 2"/>
    <property type="match status" value="1"/>
</dbReference>
<proteinExistence type="predicted"/>
<sequence length="210" mass="23236">ATVGKPLPLNKLSDIVRKEIAMSGWTEALTMSLCSHDESFKLLRREDKGDEAVLLTKPQSMENQMCRTLLLPGLLKTIRENKKHPNPIKVFEVSDVVFKVPGLECGAKNQRHACALYSSDEARFEVIQGLLDALMQSLNVAHKRERLGYRLVAAENPTYLPGRAANVVYTDEAGVALVLGSIGIIHPEVLAGFELKNPISSFEINIEPFL</sequence>
<evidence type="ECO:0000313" key="5">
    <source>
        <dbReference type="Proteomes" id="UP001143981"/>
    </source>
</evidence>
<dbReference type="CDD" id="cd00769">
    <property type="entry name" value="PheRS_beta_core"/>
    <property type="match status" value="1"/>
</dbReference>
<dbReference type="EC" id="6.1.1.20" evidence="4"/>
<keyword evidence="5" id="KW-1185">Reference proteome</keyword>
<accession>A0A9W7Y9B2</accession>
<dbReference type="GO" id="GO:0004826">
    <property type="term" value="F:phenylalanine-tRNA ligase activity"/>
    <property type="evidence" value="ECO:0007669"/>
    <property type="project" value="UniProtKB-EC"/>
</dbReference>
<evidence type="ECO:0000256" key="2">
    <source>
        <dbReference type="ARBA" id="ARBA00049255"/>
    </source>
</evidence>
<dbReference type="Proteomes" id="UP001143981">
    <property type="component" value="Unassembled WGS sequence"/>
</dbReference>